<dbReference type="RefSeq" id="WP_257769388.1">
    <property type="nucleotide sequence ID" value="NZ_CP102480.1"/>
</dbReference>
<reference evidence="2" key="1">
    <citation type="submission" date="2022-08" db="EMBL/GenBank/DDBJ databases">
        <title>Nisaea acidiphila sp. nov., isolated from a marine algal debris and emended description of the genus Nisaea Urios et al. 2008.</title>
        <authorList>
            <person name="Kwon K."/>
        </authorList>
    </citation>
    <scope>NUCLEOTIDE SEQUENCE</scope>
    <source>
        <strain evidence="2">MEBiC11861</strain>
    </source>
</reference>
<dbReference type="SMART" id="SM00849">
    <property type="entry name" value="Lactamase_B"/>
    <property type="match status" value="1"/>
</dbReference>
<proteinExistence type="predicted"/>
<evidence type="ECO:0000259" key="1">
    <source>
        <dbReference type="SMART" id="SM00849"/>
    </source>
</evidence>
<accession>A0A9J7ATW0</accession>
<dbReference type="EMBL" id="CP102480">
    <property type="protein sequence ID" value="UUX50266.1"/>
    <property type="molecule type" value="Genomic_DNA"/>
</dbReference>
<feature type="domain" description="Metallo-beta-lactamase" evidence="1">
    <location>
        <begin position="24"/>
        <end position="226"/>
    </location>
</feature>
<protein>
    <submittedName>
        <fullName evidence="2">MBL fold metallo-hydrolase</fullName>
    </submittedName>
</protein>
<dbReference type="KEGG" id="naci:NUH88_00935"/>
<dbReference type="Proteomes" id="UP001060336">
    <property type="component" value="Chromosome"/>
</dbReference>
<dbReference type="CDD" id="cd07740">
    <property type="entry name" value="metallo-hydrolase-like_MBL-fold"/>
    <property type="match status" value="1"/>
</dbReference>
<organism evidence="2 3">
    <name type="scientific">Nisaea acidiphila</name>
    <dbReference type="NCBI Taxonomy" id="1862145"/>
    <lineage>
        <taxon>Bacteria</taxon>
        <taxon>Pseudomonadati</taxon>
        <taxon>Pseudomonadota</taxon>
        <taxon>Alphaproteobacteria</taxon>
        <taxon>Rhodospirillales</taxon>
        <taxon>Thalassobaculaceae</taxon>
        <taxon>Nisaea</taxon>
    </lineage>
</organism>
<dbReference type="Gene3D" id="3.60.15.10">
    <property type="entry name" value="Ribonuclease Z/Hydroxyacylglutathione hydrolase-like"/>
    <property type="match status" value="1"/>
</dbReference>
<dbReference type="GO" id="GO:0042781">
    <property type="term" value="F:3'-tRNA processing endoribonuclease activity"/>
    <property type="evidence" value="ECO:0007669"/>
    <property type="project" value="TreeGrafter"/>
</dbReference>
<keyword evidence="3" id="KW-1185">Reference proteome</keyword>
<dbReference type="PANTHER" id="PTHR46018:SF7">
    <property type="entry name" value="RIBONUCLEASE Z"/>
    <property type="match status" value="1"/>
</dbReference>
<dbReference type="AlphaFoldDB" id="A0A9J7ATW0"/>
<dbReference type="Pfam" id="PF23023">
    <property type="entry name" value="Anti-Pycsar_Apyc1"/>
    <property type="match status" value="1"/>
</dbReference>
<evidence type="ECO:0000313" key="3">
    <source>
        <dbReference type="Proteomes" id="UP001060336"/>
    </source>
</evidence>
<gene>
    <name evidence="2" type="ORF">NUH88_00935</name>
</gene>
<dbReference type="PANTHER" id="PTHR46018">
    <property type="entry name" value="ZINC PHOSPHODIESTERASE ELAC PROTEIN 1"/>
    <property type="match status" value="1"/>
</dbReference>
<dbReference type="InterPro" id="IPR036866">
    <property type="entry name" value="RibonucZ/Hydroxyglut_hydro"/>
</dbReference>
<name>A0A9J7ATW0_9PROT</name>
<dbReference type="SUPFAM" id="SSF56281">
    <property type="entry name" value="Metallo-hydrolase/oxidoreductase"/>
    <property type="match status" value="1"/>
</dbReference>
<sequence>MTGAEDITLTFVGCGDAFGSGGRFNTCFHVQTPETRFLIDCGASSLIAMKALGVDRNPIESILITHFHGDHFGGIPYFMLDAQFFSKRTGPLTIVGPTGLEHWIERTMETAFPGSSRAKRKFDLNLIEIEPGTTHSVGSLEIHAEQALHGAPDGPFLAYRISTRGKTIAYTGDTEWTGSLVPIGKNADLLIAEAYFFDKQVPFHLDLATLADRLPDLTPKRLILTHMNEDMLARTGSLDYETASDGMVVTL</sequence>
<evidence type="ECO:0000313" key="2">
    <source>
        <dbReference type="EMBL" id="UUX50266.1"/>
    </source>
</evidence>
<dbReference type="InterPro" id="IPR001279">
    <property type="entry name" value="Metallo-B-lactamas"/>
</dbReference>